<evidence type="ECO:0000313" key="3">
    <source>
        <dbReference type="EMBL" id="PIA88605.1"/>
    </source>
</evidence>
<sequence length="152" mass="16714">MLLSRRECLILTRALLPFVLQVEDHISDKEETSSSSQDRNKGKSDKGQKPPSSQTRPKPKEKGKKRPQTQRGSSARKSEQDSGRVAGDSKDDAEDDEGSTKFKQEVRDLSPMKRKSMQNAGVGLTGDRKAAAFESTIQRHLESKAKGKSGTG</sequence>
<dbReference type="AlphaFoldDB" id="A0A2G5H7U8"/>
<evidence type="ECO:0000256" key="2">
    <source>
        <dbReference type="SAM" id="SignalP"/>
    </source>
</evidence>
<keyword evidence="6" id="KW-1185">Reference proteome</keyword>
<feature type="region of interest" description="Disordered" evidence="1">
    <location>
        <begin position="27"/>
        <end position="123"/>
    </location>
</feature>
<proteinExistence type="predicted"/>
<feature type="signal peptide" evidence="2">
    <location>
        <begin position="1"/>
        <end position="21"/>
    </location>
</feature>
<feature type="compositionally biased region" description="Basic and acidic residues" evidence="1">
    <location>
        <begin position="76"/>
        <end position="90"/>
    </location>
</feature>
<evidence type="ECO:0000313" key="6">
    <source>
        <dbReference type="Proteomes" id="UP001302367"/>
    </source>
</evidence>
<reference evidence="4 6" key="2">
    <citation type="submission" date="2023-09" db="EMBL/GenBank/DDBJ databases">
        <title>Complete-Gapless Cercospora beticola genome.</title>
        <authorList>
            <person name="Wyatt N.A."/>
            <person name="Spanner R.E."/>
            <person name="Bolton M.D."/>
        </authorList>
    </citation>
    <scope>NUCLEOTIDE SEQUENCE [LARGE SCALE GENOMIC DNA]</scope>
    <source>
        <strain evidence="4">Cb09-40</strain>
    </source>
</reference>
<dbReference type="Proteomes" id="UP001302367">
    <property type="component" value="Chromosome 5"/>
</dbReference>
<dbReference type="Proteomes" id="UP000230605">
    <property type="component" value="Chromosome 5"/>
</dbReference>
<protein>
    <submittedName>
        <fullName evidence="3">Uncharacterized protein</fullName>
    </submittedName>
</protein>
<feature type="compositionally biased region" description="Basic and acidic residues" evidence="1">
    <location>
        <begin position="27"/>
        <end position="48"/>
    </location>
</feature>
<evidence type="ECO:0000313" key="4">
    <source>
        <dbReference type="EMBL" id="WPB02683.1"/>
    </source>
</evidence>
<accession>A0A2G5H7U8</accession>
<reference evidence="3 5" key="1">
    <citation type="submission" date="2015-10" db="EMBL/GenBank/DDBJ databases">
        <title>The cercosporin biosynthetic gene cluster was horizontally transferred to several fungal lineages and shown to be expanded in Cercospora beticola based on microsynteny with recipient genomes.</title>
        <authorList>
            <person name="De Jonge R."/>
            <person name="Ebert M.K."/>
            <person name="Suttle J.C."/>
            <person name="Jurick Ii W.M."/>
            <person name="Secor G.A."/>
            <person name="Thomma B.P."/>
            <person name="Van De Peer Y."/>
            <person name="Bolton M.D."/>
        </authorList>
    </citation>
    <scope>NUCLEOTIDE SEQUENCE [LARGE SCALE GENOMIC DNA]</scope>
    <source>
        <strain evidence="3 5">09-40</strain>
    </source>
</reference>
<dbReference type="EMBL" id="LKMD01000108">
    <property type="protein sequence ID" value="PIA88605.1"/>
    <property type="molecule type" value="Genomic_DNA"/>
</dbReference>
<feature type="compositionally biased region" description="Basic and acidic residues" evidence="1">
    <location>
        <begin position="98"/>
        <end position="111"/>
    </location>
</feature>
<evidence type="ECO:0000256" key="1">
    <source>
        <dbReference type="SAM" id="MobiDB-lite"/>
    </source>
</evidence>
<feature type="chain" id="PRO_5013828347" evidence="2">
    <location>
        <begin position="22"/>
        <end position="152"/>
    </location>
</feature>
<organism evidence="3 5">
    <name type="scientific">Cercospora beticola</name>
    <name type="common">Sugarbeet leaf spot fungus</name>
    <dbReference type="NCBI Taxonomy" id="122368"/>
    <lineage>
        <taxon>Eukaryota</taxon>
        <taxon>Fungi</taxon>
        <taxon>Dikarya</taxon>
        <taxon>Ascomycota</taxon>
        <taxon>Pezizomycotina</taxon>
        <taxon>Dothideomycetes</taxon>
        <taxon>Dothideomycetidae</taxon>
        <taxon>Mycosphaerellales</taxon>
        <taxon>Mycosphaerellaceae</taxon>
        <taxon>Cercospora</taxon>
    </lineage>
</organism>
<name>A0A2G5H7U8_CERBT</name>
<keyword evidence="2" id="KW-0732">Signal</keyword>
<gene>
    <name evidence="3" type="ORF">CB0940_06771</name>
    <name evidence="4" type="ORF">RHO25_007319</name>
</gene>
<feature type="compositionally biased region" description="Basic residues" evidence="1">
    <location>
        <begin position="57"/>
        <end position="68"/>
    </location>
</feature>
<dbReference type="EMBL" id="CP134188">
    <property type="protein sequence ID" value="WPB02683.1"/>
    <property type="molecule type" value="Genomic_DNA"/>
</dbReference>
<evidence type="ECO:0000313" key="5">
    <source>
        <dbReference type="Proteomes" id="UP000230605"/>
    </source>
</evidence>